<accession>A0A374NIL2</accession>
<dbReference type="Proteomes" id="UP000283700">
    <property type="component" value="Unassembled WGS sequence"/>
</dbReference>
<reference evidence="9 10" key="1">
    <citation type="submission" date="2018-08" db="EMBL/GenBank/DDBJ databases">
        <title>A genome reference for cultivated species of the human gut microbiota.</title>
        <authorList>
            <person name="Zou Y."/>
            <person name="Xue W."/>
            <person name="Luo G."/>
        </authorList>
    </citation>
    <scope>NUCLEOTIDE SEQUENCE [LARGE SCALE GENOMIC DNA]</scope>
    <source>
        <strain evidence="8 10">AF31-17AC</strain>
        <strain evidence="7 11">AM34-3LB</strain>
        <strain evidence="6 9">TM10-1AC</strain>
    </source>
</reference>
<comment type="similarity">
    <text evidence="1 3">Belongs to the DapA family.</text>
</comment>
<proteinExistence type="inferred from homology"/>
<dbReference type="AlphaFoldDB" id="A0A374NIL2"/>
<feature type="binding site" evidence="5">
    <location>
        <position position="209"/>
    </location>
    <ligand>
        <name>pyruvate</name>
        <dbReference type="ChEBI" id="CHEBI:15361"/>
    </ligand>
</feature>
<comment type="caution">
    <text evidence="6">The sequence shown here is derived from an EMBL/GenBank/DDBJ whole genome shotgun (WGS) entry which is preliminary data.</text>
</comment>
<gene>
    <name evidence="7" type="ORF">DW833_02985</name>
    <name evidence="8" type="ORF">DWZ29_15730</name>
    <name evidence="6" type="ORF">DXD91_10905</name>
</gene>
<protein>
    <submittedName>
        <fullName evidence="6">Dihydrodipicolinate synthase family protein</fullName>
    </submittedName>
</protein>
<dbReference type="InterPro" id="IPR002220">
    <property type="entry name" value="DapA-like"/>
</dbReference>
<dbReference type="Gene3D" id="3.20.20.70">
    <property type="entry name" value="Aldolase class I"/>
    <property type="match status" value="1"/>
</dbReference>
<evidence type="ECO:0000313" key="7">
    <source>
        <dbReference type="EMBL" id="RHC66831.1"/>
    </source>
</evidence>
<evidence type="ECO:0000313" key="8">
    <source>
        <dbReference type="EMBL" id="RHN07109.1"/>
    </source>
</evidence>
<dbReference type="CDD" id="cd00408">
    <property type="entry name" value="DHDPS-like"/>
    <property type="match status" value="1"/>
</dbReference>
<evidence type="ECO:0000256" key="4">
    <source>
        <dbReference type="PIRSR" id="PIRSR001365-1"/>
    </source>
</evidence>
<dbReference type="Proteomes" id="UP000284621">
    <property type="component" value="Unassembled WGS sequence"/>
</dbReference>
<evidence type="ECO:0000313" key="6">
    <source>
        <dbReference type="EMBL" id="RGI84478.1"/>
    </source>
</evidence>
<evidence type="ECO:0000256" key="1">
    <source>
        <dbReference type="ARBA" id="ARBA00007592"/>
    </source>
</evidence>
<keyword evidence="11" id="KW-1185">Reference proteome</keyword>
<dbReference type="PANTHER" id="PTHR12128">
    <property type="entry name" value="DIHYDRODIPICOLINATE SYNTHASE"/>
    <property type="match status" value="1"/>
</dbReference>
<evidence type="ECO:0000256" key="5">
    <source>
        <dbReference type="PIRSR" id="PIRSR001365-2"/>
    </source>
</evidence>
<keyword evidence="2 3" id="KW-0456">Lyase</keyword>
<dbReference type="PANTHER" id="PTHR12128:SF66">
    <property type="entry name" value="4-HYDROXY-2-OXOGLUTARATE ALDOLASE, MITOCHONDRIAL"/>
    <property type="match status" value="1"/>
</dbReference>
<feature type="active site" description="Proton donor/acceptor" evidence="4">
    <location>
        <position position="137"/>
    </location>
</feature>
<dbReference type="EMBL" id="QRQO01000074">
    <property type="protein sequence ID" value="RHN07109.1"/>
    <property type="molecule type" value="Genomic_DNA"/>
</dbReference>
<organism evidence="6 9">
    <name type="scientific">Anaerobutyricum hallii</name>
    <dbReference type="NCBI Taxonomy" id="39488"/>
    <lineage>
        <taxon>Bacteria</taxon>
        <taxon>Bacillati</taxon>
        <taxon>Bacillota</taxon>
        <taxon>Clostridia</taxon>
        <taxon>Lachnospirales</taxon>
        <taxon>Lachnospiraceae</taxon>
        <taxon>Anaerobutyricum</taxon>
    </lineage>
</organism>
<dbReference type="EMBL" id="QSID01000003">
    <property type="protein sequence ID" value="RHC66831.1"/>
    <property type="molecule type" value="Genomic_DNA"/>
</dbReference>
<evidence type="ECO:0000256" key="3">
    <source>
        <dbReference type="PIRNR" id="PIRNR001365"/>
    </source>
</evidence>
<dbReference type="PRINTS" id="PR00146">
    <property type="entry name" value="DHPICSNTHASE"/>
</dbReference>
<dbReference type="RefSeq" id="WP_117982992.1">
    <property type="nucleotide sequence ID" value="NZ_CABJFJ010000003.1"/>
</dbReference>
<dbReference type="EMBL" id="QSOE01000079">
    <property type="protein sequence ID" value="RGI84478.1"/>
    <property type="molecule type" value="Genomic_DNA"/>
</dbReference>
<dbReference type="InterPro" id="IPR013785">
    <property type="entry name" value="Aldolase_TIM"/>
</dbReference>
<dbReference type="GO" id="GO:0008840">
    <property type="term" value="F:4-hydroxy-tetrahydrodipicolinate synthase activity"/>
    <property type="evidence" value="ECO:0007669"/>
    <property type="project" value="TreeGrafter"/>
</dbReference>
<sequence length="305" mass="34621">MLEKYAHVFPAMVTPMNEDGSFNYEVAKKHADWMMDNGIGGIGVLMAAGEYQSMSLEEHMEYVNIMVPYIKQRGASVIVGCSRERVEDACALMNNAYKAGADAAMVLPSFYYNQSQEEIIDHYTYLNDNSDLDIMVYNNPNVTSGITRETMKELYKLPHVKIVKDASMVIDVMTDFIFEAEQAEEEKNVLCGCDYLLYQAYATGAVGWISMTANILPKLSADFHNAMIIEKDYQKGLEIYKKLYPVVNMTERYPAPTQAVKHILTEVIGFDEGICRRPRREISAEDKAMVVEWSQIKELAKTNKM</sequence>
<dbReference type="Proteomes" id="UP000262524">
    <property type="component" value="Unassembled WGS sequence"/>
</dbReference>
<feature type="active site" description="Schiff-base intermediate with substrate" evidence="4">
    <location>
        <position position="164"/>
    </location>
</feature>
<dbReference type="PIRSF" id="PIRSF001365">
    <property type="entry name" value="DHDPS"/>
    <property type="match status" value="1"/>
</dbReference>
<dbReference type="SMART" id="SM01130">
    <property type="entry name" value="DHDPS"/>
    <property type="match status" value="1"/>
</dbReference>
<dbReference type="Pfam" id="PF00701">
    <property type="entry name" value="DHDPS"/>
    <property type="match status" value="1"/>
</dbReference>
<name>A0A374NIL2_9FIRM</name>
<evidence type="ECO:0000313" key="10">
    <source>
        <dbReference type="Proteomes" id="UP000283700"/>
    </source>
</evidence>
<evidence type="ECO:0000256" key="2">
    <source>
        <dbReference type="ARBA" id="ARBA00023239"/>
    </source>
</evidence>
<dbReference type="SUPFAM" id="SSF51569">
    <property type="entry name" value="Aldolase"/>
    <property type="match status" value="1"/>
</dbReference>
<evidence type="ECO:0000313" key="11">
    <source>
        <dbReference type="Proteomes" id="UP000284621"/>
    </source>
</evidence>
<evidence type="ECO:0000313" key="9">
    <source>
        <dbReference type="Proteomes" id="UP000262524"/>
    </source>
</evidence>